<dbReference type="AlphaFoldDB" id="A0A5P9P0R4"/>
<proteinExistence type="predicted"/>
<dbReference type="OrthoDB" id="300423at2157"/>
<reference evidence="2 3" key="1">
    <citation type="journal article" date="2007" name="Int. J. Syst. Evol. Microbiol.">
        <title>Natronorubrum sulfidifaciens sp. nov., an extremely haloalkaliphilic archaeon isolated from Aiding salt lake in Xin-Jiang, China.</title>
        <authorList>
            <person name="Cui H.L."/>
            <person name="Tohty D."/>
            <person name="Liu H.C."/>
            <person name="Liu S.J."/>
            <person name="Oren A."/>
            <person name="Zhou P.J."/>
        </authorList>
    </citation>
    <scope>NUCLEOTIDE SEQUENCE [LARGE SCALE GENOMIC DNA]</scope>
    <source>
        <strain evidence="2 3">7-3</strain>
    </source>
</reference>
<dbReference type="EMBL" id="CP045488">
    <property type="protein sequence ID" value="QFU81738.1"/>
    <property type="molecule type" value="Genomic_DNA"/>
</dbReference>
<feature type="compositionally biased region" description="Acidic residues" evidence="1">
    <location>
        <begin position="8"/>
        <end position="28"/>
    </location>
</feature>
<accession>A0A5P9P0R4</accession>
<dbReference type="Pfam" id="PF25925">
    <property type="entry name" value="DUF7970"/>
    <property type="match status" value="1"/>
</dbReference>
<evidence type="ECO:0000256" key="1">
    <source>
        <dbReference type="SAM" id="MobiDB-lite"/>
    </source>
</evidence>
<keyword evidence="3" id="KW-1185">Reference proteome</keyword>
<dbReference type="Proteomes" id="UP000326170">
    <property type="component" value="Chromosome"/>
</dbReference>
<evidence type="ECO:0000313" key="2">
    <source>
        <dbReference type="EMBL" id="QFU81738.1"/>
    </source>
</evidence>
<protein>
    <submittedName>
        <fullName evidence="2">Uncharacterized protein</fullName>
    </submittedName>
</protein>
<feature type="region of interest" description="Disordered" evidence="1">
    <location>
        <begin position="1"/>
        <end position="69"/>
    </location>
</feature>
<gene>
    <name evidence="2" type="ORF">GCU68_03785</name>
</gene>
<dbReference type="InterPro" id="IPR058276">
    <property type="entry name" value="DUF7970"/>
</dbReference>
<sequence length="138" mass="15294">MTNPFDDLGTDDDDSAADEVDDGDDIDATAETPTHAPDDDSAQPALTSTQTSSEQPRDDDAVPGPAFEYSAVRQRPLYARGETWDELEDQLGITVTPELRRMGIRDDETREVHDAVLKVALEHIDEVPEQILETRQQT</sequence>
<evidence type="ECO:0000313" key="3">
    <source>
        <dbReference type="Proteomes" id="UP000326170"/>
    </source>
</evidence>
<dbReference type="KEGG" id="nas:GCU68_03785"/>
<dbReference type="GeneID" id="42300141"/>
<organism evidence="2 3">
    <name type="scientific">Natronorubrum aibiense</name>
    <dbReference type="NCBI Taxonomy" id="348826"/>
    <lineage>
        <taxon>Archaea</taxon>
        <taxon>Methanobacteriati</taxon>
        <taxon>Methanobacteriota</taxon>
        <taxon>Stenosarchaea group</taxon>
        <taxon>Halobacteria</taxon>
        <taxon>Halobacteriales</taxon>
        <taxon>Natrialbaceae</taxon>
        <taxon>Natronorubrum</taxon>
    </lineage>
</organism>
<dbReference type="RefSeq" id="WP_152939141.1">
    <property type="nucleotide sequence ID" value="NZ_CP045488.1"/>
</dbReference>
<feature type="compositionally biased region" description="Polar residues" evidence="1">
    <location>
        <begin position="44"/>
        <end position="54"/>
    </location>
</feature>
<name>A0A5P9P0R4_9EURY</name>